<dbReference type="Proteomes" id="UP000295063">
    <property type="component" value="Unassembled WGS sequence"/>
</dbReference>
<comment type="caution">
    <text evidence="1">The sequence shown here is derived from an EMBL/GenBank/DDBJ whole genome shotgun (WGS) entry which is preliminary data.</text>
</comment>
<organism evidence="1 2">
    <name type="scientific">Anaerospora hongkongensis</name>
    <dbReference type="NCBI Taxonomy" id="244830"/>
    <lineage>
        <taxon>Bacteria</taxon>
        <taxon>Bacillati</taxon>
        <taxon>Bacillota</taxon>
        <taxon>Negativicutes</taxon>
        <taxon>Selenomonadales</taxon>
        <taxon>Sporomusaceae</taxon>
        <taxon>Anaerospora</taxon>
    </lineage>
</organism>
<name>A0A4R1PZH6_9FIRM</name>
<dbReference type="EMBL" id="SLUI01000009">
    <property type="protein sequence ID" value="TCL36186.1"/>
    <property type="molecule type" value="Genomic_DNA"/>
</dbReference>
<dbReference type="AlphaFoldDB" id="A0A4R1PZH6"/>
<accession>A0A4R1PZH6</accession>
<keyword evidence="2" id="KW-1185">Reference proteome</keyword>
<gene>
    <name evidence="1" type="ORF">EV210_109135</name>
</gene>
<proteinExistence type="predicted"/>
<reference evidence="1 2" key="1">
    <citation type="submission" date="2019-03" db="EMBL/GenBank/DDBJ databases">
        <title>Genomic Encyclopedia of Type Strains, Phase IV (KMG-IV): sequencing the most valuable type-strain genomes for metagenomic binning, comparative biology and taxonomic classification.</title>
        <authorList>
            <person name="Goeker M."/>
        </authorList>
    </citation>
    <scope>NUCLEOTIDE SEQUENCE [LARGE SCALE GENOMIC DNA]</scope>
    <source>
        <strain evidence="1 2">DSM 15969</strain>
    </source>
</reference>
<evidence type="ECO:0000313" key="1">
    <source>
        <dbReference type="EMBL" id="TCL36186.1"/>
    </source>
</evidence>
<evidence type="ECO:0000313" key="2">
    <source>
        <dbReference type="Proteomes" id="UP000295063"/>
    </source>
</evidence>
<protein>
    <submittedName>
        <fullName evidence="1">Uncharacterized protein</fullName>
    </submittedName>
</protein>
<sequence>MWSIGILSTTSWRARPAVEKRRLALLPQVPASSPYFPVRLRCRYSRRLAILAFEQPVLGGRERRGHCIAGSQWRDGEGIASQARNEGTARALHRRLAMGNGEGIASQARNEGTAKALHRRLAMKERRRHCIAGSQ</sequence>